<dbReference type="AlphaFoldDB" id="G4T6L3"/>
<feature type="region of interest" description="Disordered" evidence="1">
    <location>
        <begin position="179"/>
        <end position="268"/>
    </location>
</feature>
<accession>G4T6L3</accession>
<dbReference type="EMBL" id="CAFZ01000007">
    <property type="protein sequence ID" value="CCA66879.1"/>
    <property type="molecule type" value="Genomic_DNA"/>
</dbReference>
<protein>
    <submittedName>
        <fullName evidence="2">Uncharacterized protein</fullName>
    </submittedName>
</protein>
<dbReference type="Proteomes" id="UP000007148">
    <property type="component" value="Unassembled WGS sequence"/>
</dbReference>
<feature type="compositionally biased region" description="Polar residues" evidence="1">
    <location>
        <begin position="238"/>
        <end position="268"/>
    </location>
</feature>
<dbReference type="OrthoDB" id="3252813at2759"/>
<feature type="compositionally biased region" description="Polar residues" evidence="1">
    <location>
        <begin position="113"/>
        <end position="125"/>
    </location>
</feature>
<feature type="region of interest" description="Disordered" evidence="1">
    <location>
        <begin position="1"/>
        <end position="153"/>
    </location>
</feature>
<keyword evidence="3" id="KW-1185">Reference proteome</keyword>
<dbReference type="HOGENOM" id="CLU_364504_0_0_1"/>
<gene>
    <name evidence="2" type="ORF">PIIN_11673</name>
</gene>
<feature type="region of interest" description="Disordered" evidence="1">
    <location>
        <begin position="300"/>
        <end position="336"/>
    </location>
</feature>
<name>G4T6L3_SERID</name>
<feature type="compositionally biased region" description="Acidic residues" evidence="1">
    <location>
        <begin position="26"/>
        <end position="48"/>
    </location>
</feature>
<feature type="compositionally biased region" description="Low complexity" evidence="1">
    <location>
        <begin position="224"/>
        <end position="237"/>
    </location>
</feature>
<evidence type="ECO:0000313" key="3">
    <source>
        <dbReference type="Proteomes" id="UP000007148"/>
    </source>
</evidence>
<evidence type="ECO:0000313" key="2">
    <source>
        <dbReference type="EMBL" id="CCA66879.1"/>
    </source>
</evidence>
<dbReference type="InParanoid" id="G4T6L3"/>
<feature type="compositionally biased region" description="Polar residues" evidence="1">
    <location>
        <begin position="194"/>
        <end position="213"/>
    </location>
</feature>
<evidence type="ECO:0000256" key="1">
    <source>
        <dbReference type="SAM" id="MobiDB-lite"/>
    </source>
</evidence>
<comment type="caution">
    <text evidence="2">The sequence shown here is derived from an EMBL/GenBank/DDBJ whole genome shotgun (WGS) entry which is preliminary data.</text>
</comment>
<reference evidence="2 3" key="1">
    <citation type="journal article" date="2011" name="PLoS Pathog.">
        <title>Endophytic Life Strategies Decoded by Genome and Transcriptome Analyses of the Mutualistic Root Symbiont Piriformospora indica.</title>
        <authorList>
            <person name="Zuccaro A."/>
            <person name="Lahrmann U."/>
            <person name="Guldener U."/>
            <person name="Langen G."/>
            <person name="Pfiffi S."/>
            <person name="Biedenkopf D."/>
            <person name="Wong P."/>
            <person name="Samans B."/>
            <person name="Grimm C."/>
            <person name="Basiewicz M."/>
            <person name="Murat C."/>
            <person name="Martin F."/>
            <person name="Kogel K.H."/>
        </authorList>
    </citation>
    <scope>NUCLEOTIDE SEQUENCE [LARGE SCALE GENOMIC DNA]</scope>
    <source>
        <strain evidence="2 3">DSM 11827</strain>
    </source>
</reference>
<proteinExistence type="predicted"/>
<sequence length="766" mass="83498">MPFTSQSSSKKSRGSKTKRLDHPAFDDSDSTDSEISLNDEEPLQEADADASPTPSIKAETKQVRFAQGFEDNGIKSQDVNGYRRLPSRAESLRPPSTRTIAHSPAMLGPSRLARSSSANTTSLLTKPTAPMMPTRNQVPQQSSASRQAVSSIRQPVNDARIVSVMREIDDALVDLRSIAPSSSRGSLPPLPPKTSATPDRSEMTPVSTNQSRFDSPPSMQDAKPFSSLPELSLPSRLAQSSMTSDSNTPSTSQLESSPTSATTIQLPSVASPRISPAWETQLTEIRLTTLTIDESVALRNQKENSSSSMADTPVRTAETVTSLPPPVLAGESQSSSIELQAGLERSFSKKNRTSSRNVQISAPVAELPQREILSPPRAAPLPPVLENNRSTTMNPLDFTDIGLLAQSLENTERNGAWANTLPPMSEPSRQASFNSKPRLGLLTQVTSRLLGEYARTAKRPQSSTKSTLPPLIYDSSTPIGDHIGVVSERVKAEFKLKLKNELELPTEDGASTSELVENVEDLNDDVSECVKTLLKLVLKAQSKGSRLQETTQQAMEGAMHSKINAFLVENVFRPFSLELSIEASQALRGHYEQIAPNIPRFIASRWRALAASSTSRPAQNMGPLLASIASSLSAILVEGVDPSLNTDGALAWEFSSALTPLIRQAYLLSHFIHLEMLSADYDVFLGTDIGGWAVPEQEEEYIKSRHFAHRRSHGRKVTTDMRVSAHCKLGLRRSQYIGEGNTRRRVWDVILKPKVLVEVLTSGNAK</sequence>
<feature type="compositionally biased region" description="Low complexity" evidence="1">
    <location>
        <begin position="137"/>
        <end position="153"/>
    </location>
</feature>
<organism evidence="2 3">
    <name type="scientific">Serendipita indica (strain DSM 11827)</name>
    <name type="common">Root endophyte fungus</name>
    <name type="synonym">Piriformospora indica</name>
    <dbReference type="NCBI Taxonomy" id="1109443"/>
    <lineage>
        <taxon>Eukaryota</taxon>
        <taxon>Fungi</taxon>
        <taxon>Dikarya</taxon>
        <taxon>Basidiomycota</taxon>
        <taxon>Agaricomycotina</taxon>
        <taxon>Agaricomycetes</taxon>
        <taxon>Sebacinales</taxon>
        <taxon>Serendipitaceae</taxon>
        <taxon>Serendipita</taxon>
    </lineage>
</organism>